<evidence type="ECO:0000259" key="9">
    <source>
        <dbReference type="PROSITE" id="PS50112"/>
    </source>
</evidence>
<dbReference type="Pfam" id="PF00512">
    <property type="entry name" value="HisKA"/>
    <property type="match status" value="1"/>
</dbReference>
<feature type="transmembrane region" description="Helical" evidence="7">
    <location>
        <begin position="56"/>
        <end position="89"/>
    </location>
</feature>
<dbReference type="SMART" id="SM00091">
    <property type="entry name" value="PAS"/>
    <property type="match status" value="2"/>
</dbReference>
<dbReference type="Gene3D" id="3.30.450.40">
    <property type="match status" value="2"/>
</dbReference>
<dbReference type="SMART" id="SM00065">
    <property type="entry name" value="GAF"/>
    <property type="match status" value="2"/>
</dbReference>
<dbReference type="PANTHER" id="PTHR43711:SF31">
    <property type="entry name" value="HISTIDINE KINASE"/>
    <property type="match status" value="1"/>
</dbReference>
<evidence type="ECO:0000256" key="1">
    <source>
        <dbReference type="ARBA" id="ARBA00000085"/>
    </source>
</evidence>
<feature type="transmembrane region" description="Helical" evidence="7">
    <location>
        <begin position="30"/>
        <end position="49"/>
    </location>
</feature>
<dbReference type="PROSITE" id="PS50109">
    <property type="entry name" value="HIS_KIN"/>
    <property type="match status" value="1"/>
</dbReference>
<dbReference type="Gene3D" id="3.30.450.20">
    <property type="entry name" value="PAS domain"/>
    <property type="match status" value="2"/>
</dbReference>
<keyword evidence="3" id="KW-0597">Phosphoprotein</keyword>
<feature type="domain" description="PAC" evidence="10">
    <location>
        <begin position="381"/>
        <end position="439"/>
    </location>
</feature>
<proteinExistence type="predicted"/>
<comment type="catalytic activity">
    <reaction evidence="1">
        <text>ATP + protein L-histidine = ADP + protein N-phospho-L-histidine.</text>
        <dbReference type="EC" id="2.7.13.3"/>
    </reaction>
</comment>
<dbReference type="GO" id="GO:0005524">
    <property type="term" value="F:ATP binding"/>
    <property type="evidence" value="ECO:0007669"/>
    <property type="project" value="UniProtKB-KW"/>
</dbReference>
<dbReference type="InterPro" id="IPR035965">
    <property type="entry name" value="PAS-like_dom_sf"/>
</dbReference>
<dbReference type="CDD" id="cd00075">
    <property type="entry name" value="HATPase"/>
    <property type="match status" value="1"/>
</dbReference>
<evidence type="ECO:0000259" key="10">
    <source>
        <dbReference type="PROSITE" id="PS50113"/>
    </source>
</evidence>
<accession>A0ABT3ZYS3</accession>
<evidence type="ECO:0000256" key="3">
    <source>
        <dbReference type="ARBA" id="ARBA00022553"/>
    </source>
</evidence>
<feature type="transmembrane region" description="Helical" evidence="7">
    <location>
        <begin position="95"/>
        <end position="113"/>
    </location>
</feature>
<name>A0ABT3ZYS3_9BACT</name>
<dbReference type="NCBIfam" id="TIGR00229">
    <property type="entry name" value="sensory_box"/>
    <property type="match status" value="1"/>
</dbReference>
<evidence type="ECO:0000256" key="2">
    <source>
        <dbReference type="ARBA" id="ARBA00012438"/>
    </source>
</evidence>
<evidence type="ECO:0000256" key="4">
    <source>
        <dbReference type="ARBA" id="ARBA00022679"/>
    </source>
</evidence>
<dbReference type="SUPFAM" id="SSF55874">
    <property type="entry name" value="ATPase domain of HSP90 chaperone/DNA topoisomerase II/histidine kinase"/>
    <property type="match status" value="1"/>
</dbReference>
<reference evidence="11 12" key="1">
    <citation type="submission" date="2022-11" db="EMBL/GenBank/DDBJ databases">
        <title>Minimal conservation of predation-associated metabolite biosynthetic gene clusters underscores biosynthetic potential of Myxococcota including descriptions for ten novel species: Archangium lansinium sp. nov., Myxococcus landrumus sp. nov., Nannocystis bai.</title>
        <authorList>
            <person name="Ahearne A."/>
            <person name="Stevens C."/>
            <person name="Phillips K."/>
        </authorList>
    </citation>
    <scope>NUCLEOTIDE SEQUENCE [LARGE SCALE GENOMIC DNA]</scope>
    <source>
        <strain evidence="11 12">MIWBW</strain>
    </source>
</reference>
<comment type="caution">
    <text evidence="11">The sequence shown here is derived from an EMBL/GenBank/DDBJ whole genome shotgun (WGS) entry which is preliminary data.</text>
</comment>
<evidence type="ECO:0000313" key="11">
    <source>
        <dbReference type="EMBL" id="MCY1074551.1"/>
    </source>
</evidence>
<dbReference type="InterPro" id="IPR029016">
    <property type="entry name" value="GAF-like_dom_sf"/>
</dbReference>
<evidence type="ECO:0000313" key="12">
    <source>
        <dbReference type="Proteomes" id="UP001207654"/>
    </source>
</evidence>
<dbReference type="InterPro" id="IPR000014">
    <property type="entry name" value="PAS"/>
</dbReference>
<evidence type="ECO:0000259" key="8">
    <source>
        <dbReference type="PROSITE" id="PS50109"/>
    </source>
</evidence>
<dbReference type="CDD" id="cd00130">
    <property type="entry name" value="PAS"/>
    <property type="match status" value="1"/>
</dbReference>
<keyword evidence="5" id="KW-0418">Kinase</keyword>
<dbReference type="InterPro" id="IPR036890">
    <property type="entry name" value="HATPase_C_sf"/>
</dbReference>
<evidence type="ECO:0000256" key="5">
    <source>
        <dbReference type="ARBA" id="ARBA00022777"/>
    </source>
</evidence>
<dbReference type="SMART" id="SM00387">
    <property type="entry name" value="HATPase_c"/>
    <property type="match status" value="1"/>
</dbReference>
<dbReference type="InterPro" id="IPR013656">
    <property type="entry name" value="PAS_4"/>
</dbReference>
<dbReference type="InterPro" id="IPR001610">
    <property type="entry name" value="PAC"/>
</dbReference>
<keyword evidence="11" id="KW-0547">Nucleotide-binding</keyword>
<dbReference type="InterPro" id="IPR013767">
    <property type="entry name" value="PAS_fold"/>
</dbReference>
<dbReference type="InterPro" id="IPR005467">
    <property type="entry name" value="His_kinase_dom"/>
</dbReference>
<dbReference type="EMBL" id="JAPNKA010000001">
    <property type="protein sequence ID" value="MCY1074551.1"/>
    <property type="molecule type" value="Genomic_DNA"/>
</dbReference>
<keyword evidence="12" id="KW-1185">Reference proteome</keyword>
<keyword evidence="7" id="KW-0472">Membrane</keyword>
<dbReference type="SUPFAM" id="SSF55785">
    <property type="entry name" value="PYP-like sensor domain (PAS domain)"/>
    <property type="match status" value="2"/>
</dbReference>
<dbReference type="EC" id="2.7.13.3" evidence="2"/>
<dbReference type="InterPro" id="IPR050736">
    <property type="entry name" value="Sensor_HK_Regulatory"/>
</dbReference>
<dbReference type="InterPro" id="IPR004358">
    <property type="entry name" value="Sig_transdc_His_kin-like_C"/>
</dbReference>
<feature type="domain" description="PAC" evidence="10">
    <location>
        <begin position="526"/>
        <end position="578"/>
    </location>
</feature>
<dbReference type="PANTHER" id="PTHR43711">
    <property type="entry name" value="TWO-COMPONENT HISTIDINE KINASE"/>
    <property type="match status" value="1"/>
</dbReference>
<keyword evidence="11" id="KW-0067">ATP-binding</keyword>
<keyword evidence="4" id="KW-0808">Transferase</keyword>
<dbReference type="Pfam" id="PF01590">
    <property type="entry name" value="GAF"/>
    <property type="match status" value="2"/>
</dbReference>
<dbReference type="InterPro" id="IPR003594">
    <property type="entry name" value="HATPase_dom"/>
</dbReference>
<dbReference type="InterPro" id="IPR003018">
    <property type="entry name" value="GAF"/>
</dbReference>
<dbReference type="Pfam" id="PF00989">
    <property type="entry name" value="PAS"/>
    <property type="match status" value="1"/>
</dbReference>
<evidence type="ECO:0000256" key="7">
    <source>
        <dbReference type="SAM" id="Phobius"/>
    </source>
</evidence>
<organism evidence="11 12">
    <name type="scientific">Archangium lansingense</name>
    <dbReference type="NCBI Taxonomy" id="2995310"/>
    <lineage>
        <taxon>Bacteria</taxon>
        <taxon>Pseudomonadati</taxon>
        <taxon>Myxococcota</taxon>
        <taxon>Myxococcia</taxon>
        <taxon>Myxococcales</taxon>
        <taxon>Cystobacterineae</taxon>
        <taxon>Archangiaceae</taxon>
        <taxon>Archangium</taxon>
    </lineage>
</organism>
<dbReference type="SUPFAM" id="SSF55781">
    <property type="entry name" value="GAF domain-like"/>
    <property type="match status" value="2"/>
</dbReference>
<keyword evidence="7" id="KW-1133">Transmembrane helix</keyword>
<dbReference type="InterPro" id="IPR036097">
    <property type="entry name" value="HisK_dim/P_sf"/>
</dbReference>
<keyword evidence="6" id="KW-0902">Two-component regulatory system</keyword>
<dbReference type="InterPro" id="IPR003661">
    <property type="entry name" value="HisK_dim/P_dom"/>
</dbReference>
<dbReference type="SMART" id="SM00086">
    <property type="entry name" value="PAC"/>
    <property type="match status" value="2"/>
</dbReference>
<feature type="domain" description="PAS" evidence="9">
    <location>
        <begin position="335"/>
        <end position="385"/>
    </location>
</feature>
<dbReference type="PRINTS" id="PR00344">
    <property type="entry name" value="BCTRLSENSOR"/>
</dbReference>
<dbReference type="PROSITE" id="PS50112">
    <property type="entry name" value="PAS"/>
    <property type="match status" value="1"/>
</dbReference>
<dbReference type="CDD" id="cd00082">
    <property type="entry name" value="HisKA"/>
    <property type="match status" value="1"/>
</dbReference>
<dbReference type="Gene3D" id="1.10.287.130">
    <property type="match status" value="1"/>
</dbReference>
<dbReference type="Pfam" id="PF02518">
    <property type="entry name" value="HATPase_c"/>
    <property type="match status" value="1"/>
</dbReference>
<keyword evidence="7" id="KW-0812">Transmembrane</keyword>
<sequence>MESRSCAAPSAPCPPELRSSNAAPVKLPSFRWAAAVLAAGLALGASLLLKPLEPAFLLLAFAMVAVSASYGGLGPALLTLALECLVFAFHPEMRLFGLFVPLAMGLAIFSTQVRSPSERRLASRLDSEREFLRRDWSKAQRDQALFHSVIERFGQSLLARPEVPSLLHEAAFLLANTLEVELVELLELSSDRQSLHLRAGAGWKEERVRQPLHETGKRSPAGFALLTREPVLIEALPEDERFQVPPRLRDHEAVSGLCVIIEGVDSSFGVLGAYTRRQRSFTQAELHFARGVAGVLTRAIRLQRQFETQRQLEEWLQLLAGELQDYVLCLLSPIGHVTDWNAGAERLTGWKAEEILGQDFSRFYPAELAARGKTGRALQRAEADGRLEETGYRVRKDGSRFWADMVLTALYAPGGALRGFSLVMKDLTSLRQAEEERGRLLEQLAEEERLAAVLTQLPAGVMIAESPSGRTVLWNRQMEEITRQPFQPFSSLEELKHYRYRRLDGQAYQPHELPLARTVLTGEVVKDEEVVIERGDGTWGILLVSAAPVLDAEGQPIWAVLTLFDVTERKKAEESQRFLAEASRILGESLELEETLTRLEHLDFHQSTDGCGFLLLAEDGSPERLSADAPPARATLLHAVLRHTVGEVLETGRPVLVPEVGEQHLRALALDEERLRQFREAPLVSYVVVPLVARGRIIGIIGYVSTRRESPFGQQELATVEELARRAALAIDNARLYQQARDAIRARDELFSIAAHELRTPLNALHLKAQVLQRSLSKQPATEQDGRFGEGIQVIAQQADRLSRMIGTLLDISRIRVGQLQLEPEELNLASLVNEVVTRMRETLSAAGCELHLELTEGAPGHWDRMRLEQVVTNLLSNALKYGVGKPVEVRVWEDERLAMLSVRDHGIGIPPDKLEHIFGRFERAVSGRQFAGLGLGLYVTRQIIEEHGGRIRVESHPGEGSIFTVELPRELARCGKVLAEALAPAGTCSHEA</sequence>
<dbReference type="Pfam" id="PF08448">
    <property type="entry name" value="PAS_4"/>
    <property type="match status" value="1"/>
</dbReference>
<dbReference type="Gene3D" id="3.30.565.10">
    <property type="entry name" value="Histidine kinase-like ATPase, C-terminal domain"/>
    <property type="match status" value="1"/>
</dbReference>
<evidence type="ECO:0000256" key="6">
    <source>
        <dbReference type="ARBA" id="ARBA00023012"/>
    </source>
</evidence>
<protein>
    <recommendedName>
        <fullName evidence="2">histidine kinase</fullName>
        <ecNumber evidence="2">2.7.13.3</ecNumber>
    </recommendedName>
</protein>
<dbReference type="InterPro" id="IPR000700">
    <property type="entry name" value="PAS-assoc_C"/>
</dbReference>
<dbReference type="SUPFAM" id="SSF47384">
    <property type="entry name" value="Homodimeric domain of signal transducing histidine kinase"/>
    <property type="match status" value="1"/>
</dbReference>
<dbReference type="SMART" id="SM00388">
    <property type="entry name" value="HisKA"/>
    <property type="match status" value="1"/>
</dbReference>
<feature type="domain" description="Histidine kinase" evidence="8">
    <location>
        <begin position="753"/>
        <end position="972"/>
    </location>
</feature>
<gene>
    <name evidence="11" type="ORF">OV287_08635</name>
</gene>
<dbReference type="RefSeq" id="WP_267533513.1">
    <property type="nucleotide sequence ID" value="NZ_JAPNKA010000001.1"/>
</dbReference>
<dbReference type="Proteomes" id="UP001207654">
    <property type="component" value="Unassembled WGS sequence"/>
</dbReference>
<dbReference type="PROSITE" id="PS50113">
    <property type="entry name" value="PAC"/>
    <property type="match status" value="2"/>
</dbReference>